<dbReference type="SMART" id="SM00674">
    <property type="entry name" value="CENPB"/>
    <property type="match status" value="1"/>
</dbReference>
<dbReference type="PANTHER" id="PTHR19303">
    <property type="entry name" value="TRANSPOSON"/>
    <property type="match status" value="1"/>
</dbReference>
<organism evidence="8 9">
    <name type="scientific">Acrobeloides nanus</name>
    <dbReference type="NCBI Taxonomy" id="290746"/>
    <lineage>
        <taxon>Eukaryota</taxon>
        <taxon>Metazoa</taxon>
        <taxon>Ecdysozoa</taxon>
        <taxon>Nematoda</taxon>
        <taxon>Chromadorea</taxon>
        <taxon>Rhabditida</taxon>
        <taxon>Tylenchina</taxon>
        <taxon>Cephalobomorpha</taxon>
        <taxon>Cephaloboidea</taxon>
        <taxon>Cephalobidae</taxon>
        <taxon>Acrobeloides</taxon>
    </lineage>
</organism>
<sequence length="384" mass="43418">MLFGNLLQILLVVGQGQRQGLRSRSAAVGKPFVNTNAPSKHARTLEVKKAVIEAAEQNNNKSELAKQFNMPRSTIRDILVNKEAILRAIDRGGDVTRARLTPGKHNHLEEELLSWIKNVQSQNISITGTLIKEKAKELGALLKIEGFQASNGWLENFKKRNSVTLRSNQGEVTDINTELLNDWPQQVLHDAFAEYSLDESQDPEDINDISNDANSLSSQTSKQPNFTVEILAGDSLNDQILNKQKQALNTSQNGSVNGEEANRTIEMNTNTPNNTNDPTAAIKNLMNQQNLKQSYYSLALKAEKDLREARQKAEEEKTRREEELFNLQIEKERAQIRLYDSQRELAEAQTYLIKLKTKMLEVNMNQDLKSQDQTLPNHEDDTLE</sequence>
<feature type="signal peptide" evidence="6">
    <location>
        <begin position="1"/>
        <end position="16"/>
    </location>
</feature>
<proteinExistence type="predicted"/>
<evidence type="ECO:0000256" key="6">
    <source>
        <dbReference type="SAM" id="SignalP"/>
    </source>
</evidence>
<evidence type="ECO:0000313" key="8">
    <source>
        <dbReference type="Proteomes" id="UP000887540"/>
    </source>
</evidence>
<dbReference type="Pfam" id="PF03221">
    <property type="entry name" value="HTH_Tnp_Tc5"/>
    <property type="match status" value="1"/>
</dbReference>
<feature type="region of interest" description="Disordered" evidence="5">
    <location>
        <begin position="199"/>
        <end position="221"/>
    </location>
</feature>
<comment type="subcellular location">
    <subcellularLocation>
        <location evidence="1">Nucleus</location>
    </subcellularLocation>
</comment>
<evidence type="ECO:0000259" key="7">
    <source>
        <dbReference type="PROSITE" id="PS51253"/>
    </source>
</evidence>
<evidence type="ECO:0000256" key="1">
    <source>
        <dbReference type="ARBA" id="ARBA00004123"/>
    </source>
</evidence>
<dbReference type="WBParaSite" id="ACRNAN_scaffold2078.g22675.t1">
    <property type="protein sequence ID" value="ACRNAN_scaffold2078.g22675.t1"/>
    <property type="gene ID" value="ACRNAN_scaffold2078.g22675"/>
</dbReference>
<evidence type="ECO:0000256" key="4">
    <source>
        <dbReference type="SAM" id="Coils"/>
    </source>
</evidence>
<evidence type="ECO:0000256" key="2">
    <source>
        <dbReference type="ARBA" id="ARBA00023125"/>
    </source>
</evidence>
<keyword evidence="4" id="KW-0175">Coiled coil</keyword>
<feature type="compositionally biased region" description="Polar residues" evidence="5">
    <location>
        <begin position="208"/>
        <end position="221"/>
    </location>
</feature>
<accession>A0A914D8E1</accession>
<dbReference type="InterPro" id="IPR007889">
    <property type="entry name" value="HTH_Psq"/>
</dbReference>
<protein>
    <submittedName>
        <fullName evidence="9">HTH CENPB-type domain-containing protein</fullName>
    </submittedName>
</protein>
<dbReference type="InterPro" id="IPR050863">
    <property type="entry name" value="CenT-Element_Derived"/>
</dbReference>
<dbReference type="AlphaFoldDB" id="A0A914D8E1"/>
<evidence type="ECO:0000256" key="5">
    <source>
        <dbReference type="SAM" id="MobiDB-lite"/>
    </source>
</evidence>
<name>A0A914D8E1_9BILA</name>
<evidence type="ECO:0000313" key="9">
    <source>
        <dbReference type="WBParaSite" id="ACRNAN_scaffold2078.g22675.t1"/>
    </source>
</evidence>
<evidence type="ECO:0000256" key="3">
    <source>
        <dbReference type="ARBA" id="ARBA00023242"/>
    </source>
</evidence>
<dbReference type="Gene3D" id="1.10.10.60">
    <property type="entry name" value="Homeodomain-like"/>
    <property type="match status" value="2"/>
</dbReference>
<dbReference type="Pfam" id="PF04218">
    <property type="entry name" value="CENP-B_N"/>
    <property type="match status" value="1"/>
</dbReference>
<dbReference type="GO" id="GO:0005634">
    <property type="term" value="C:nucleus"/>
    <property type="evidence" value="ECO:0007669"/>
    <property type="project" value="UniProtKB-SubCell"/>
</dbReference>
<dbReference type="Proteomes" id="UP000887540">
    <property type="component" value="Unplaced"/>
</dbReference>
<dbReference type="PANTHER" id="PTHR19303:SF73">
    <property type="entry name" value="PROTEIN PDC2"/>
    <property type="match status" value="1"/>
</dbReference>
<feature type="coiled-coil region" evidence="4">
    <location>
        <begin position="296"/>
        <end position="349"/>
    </location>
</feature>
<reference evidence="9" key="1">
    <citation type="submission" date="2022-11" db="UniProtKB">
        <authorList>
            <consortium name="WormBaseParasite"/>
        </authorList>
    </citation>
    <scope>IDENTIFICATION</scope>
</reference>
<keyword evidence="3" id="KW-0539">Nucleus</keyword>
<feature type="domain" description="HTH CENPB-type" evidence="7">
    <location>
        <begin position="96"/>
        <end position="167"/>
    </location>
</feature>
<dbReference type="GO" id="GO:0003677">
    <property type="term" value="F:DNA binding"/>
    <property type="evidence" value="ECO:0007669"/>
    <property type="project" value="UniProtKB-KW"/>
</dbReference>
<dbReference type="SUPFAM" id="SSF46689">
    <property type="entry name" value="Homeodomain-like"/>
    <property type="match status" value="2"/>
</dbReference>
<keyword evidence="2" id="KW-0238">DNA-binding</keyword>
<dbReference type="InterPro" id="IPR009057">
    <property type="entry name" value="Homeodomain-like_sf"/>
</dbReference>
<dbReference type="PROSITE" id="PS51253">
    <property type="entry name" value="HTH_CENPB"/>
    <property type="match status" value="1"/>
</dbReference>
<dbReference type="InterPro" id="IPR006600">
    <property type="entry name" value="HTH_CenpB_DNA-bd_dom"/>
</dbReference>
<keyword evidence="6" id="KW-0732">Signal</keyword>
<feature type="chain" id="PRO_5037459281" evidence="6">
    <location>
        <begin position="17"/>
        <end position="384"/>
    </location>
</feature>
<keyword evidence="8" id="KW-1185">Reference proteome</keyword>